<name>A0ABD5ZXY8_9EURY</name>
<dbReference type="InterPro" id="IPR000709">
    <property type="entry name" value="Leu_Ile_Val-bd"/>
</dbReference>
<dbReference type="SUPFAM" id="SSF53822">
    <property type="entry name" value="Periplasmic binding protein-like I"/>
    <property type="match status" value="1"/>
</dbReference>
<dbReference type="GO" id="GO:0006865">
    <property type="term" value="P:amino acid transport"/>
    <property type="evidence" value="ECO:0007669"/>
    <property type="project" value="UniProtKB-KW"/>
</dbReference>
<feature type="domain" description="Leucine-binding protein" evidence="4">
    <location>
        <begin position="21"/>
        <end position="330"/>
    </location>
</feature>
<dbReference type="PANTHER" id="PTHR30483:SF6">
    <property type="entry name" value="PERIPLASMIC BINDING PROTEIN OF ABC TRANSPORTER FOR NATURAL AMINO ACIDS"/>
    <property type="match status" value="1"/>
</dbReference>
<dbReference type="RefSeq" id="WP_379703305.1">
    <property type="nucleotide sequence ID" value="NZ_JBHTAT010000001.1"/>
</dbReference>
<evidence type="ECO:0000256" key="2">
    <source>
        <dbReference type="ARBA" id="ARBA00022729"/>
    </source>
</evidence>
<dbReference type="InterPro" id="IPR028082">
    <property type="entry name" value="Peripla_BP_I"/>
</dbReference>
<dbReference type="PANTHER" id="PTHR30483">
    <property type="entry name" value="LEUCINE-SPECIFIC-BINDING PROTEIN"/>
    <property type="match status" value="1"/>
</dbReference>
<keyword evidence="3" id="KW-0029">Amino-acid transport</keyword>
<dbReference type="InterPro" id="IPR051010">
    <property type="entry name" value="BCAA_transport"/>
</dbReference>
<dbReference type="PRINTS" id="PR00337">
    <property type="entry name" value="LEUILEVALBP"/>
</dbReference>
<evidence type="ECO:0000256" key="1">
    <source>
        <dbReference type="ARBA" id="ARBA00022448"/>
    </source>
</evidence>
<proteinExistence type="predicted"/>
<dbReference type="Proteomes" id="UP001596434">
    <property type="component" value="Unassembled WGS sequence"/>
</dbReference>
<evidence type="ECO:0000313" key="5">
    <source>
        <dbReference type="EMBL" id="MFC7255096.1"/>
    </source>
</evidence>
<evidence type="ECO:0000256" key="3">
    <source>
        <dbReference type="ARBA" id="ARBA00022970"/>
    </source>
</evidence>
<dbReference type="Gene3D" id="3.40.50.2300">
    <property type="match status" value="2"/>
</dbReference>
<keyword evidence="1" id="KW-0813">Transport</keyword>
<dbReference type="EMBL" id="JBHTAT010000001">
    <property type="protein sequence ID" value="MFC7255096.1"/>
    <property type="molecule type" value="Genomic_DNA"/>
</dbReference>
<evidence type="ECO:0000259" key="4">
    <source>
        <dbReference type="Pfam" id="PF13458"/>
    </source>
</evidence>
<accession>A0ABD5ZXY8</accession>
<dbReference type="Pfam" id="PF13458">
    <property type="entry name" value="Peripla_BP_6"/>
    <property type="match status" value="1"/>
</dbReference>
<sequence>MATTTGLAGCSGGGGSGGGTTTLGVIMPVSGTISELGPPCRDGADVAVQAINDAGGLLGGDIAVQHEDSESVPDAGVRAANRLMEGESVPAMVGPLSSGVGMSIAPIAADNDVVYFPGGSSPEFTSLDQTEWVFRTRPSDAFVGAALARIAYEGRGMETASSIVVNNDFGIGLADSFEEAFTELGGEVLSRERANVGQTSYRSELESMFSGDPDVVLNGCYQDEATNIFRQWFEQDLGGQWMIHSGLIGSEFLGGIGEEIADGIFASNPRLPDNEANQHFRDLMEDTDTGDPGELIFPPNTYDAINMIALAAERGGEATGSTIRENLRNIANPGGTDVQTVGDGLELLRNDEEIRYIGASHNCDLDEDGEAQGLTFSEIEIQGTQPEAVGTVEI</sequence>
<organism evidence="5 6">
    <name type="scientific">Haloplanus litoreus</name>
    <dbReference type="NCBI Taxonomy" id="767515"/>
    <lineage>
        <taxon>Archaea</taxon>
        <taxon>Methanobacteriati</taxon>
        <taxon>Methanobacteriota</taxon>
        <taxon>Stenosarchaea group</taxon>
        <taxon>Halobacteria</taxon>
        <taxon>Halobacteriales</taxon>
        <taxon>Haloferacaceae</taxon>
        <taxon>Haloplanus</taxon>
    </lineage>
</organism>
<keyword evidence="2" id="KW-0732">Signal</keyword>
<dbReference type="AlphaFoldDB" id="A0ABD5ZXY8"/>
<protein>
    <submittedName>
        <fullName evidence="5">ABC transporter substrate-binding protein</fullName>
    </submittedName>
</protein>
<dbReference type="CDD" id="cd06346">
    <property type="entry name" value="PBP1_ABC_ligand_binding-like"/>
    <property type="match status" value="1"/>
</dbReference>
<dbReference type="GeneID" id="96953439"/>
<gene>
    <name evidence="5" type="ORF">ACFQKE_07280</name>
</gene>
<reference evidence="5 6" key="1">
    <citation type="journal article" date="2019" name="Int. J. Syst. Evol. Microbiol.">
        <title>The Global Catalogue of Microorganisms (GCM) 10K type strain sequencing project: providing services to taxonomists for standard genome sequencing and annotation.</title>
        <authorList>
            <consortium name="The Broad Institute Genomics Platform"/>
            <consortium name="The Broad Institute Genome Sequencing Center for Infectious Disease"/>
            <person name="Wu L."/>
            <person name="Ma J."/>
        </authorList>
    </citation>
    <scope>NUCLEOTIDE SEQUENCE [LARGE SCALE GENOMIC DNA]</scope>
    <source>
        <strain evidence="5 6">GX21</strain>
    </source>
</reference>
<dbReference type="InterPro" id="IPR028081">
    <property type="entry name" value="Leu-bd"/>
</dbReference>
<comment type="caution">
    <text evidence="5">The sequence shown here is derived from an EMBL/GenBank/DDBJ whole genome shotgun (WGS) entry which is preliminary data.</text>
</comment>
<evidence type="ECO:0000313" key="6">
    <source>
        <dbReference type="Proteomes" id="UP001596434"/>
    </source>
</evidence>
<keyword evidence="6" id="KW-1185">Reference proteome</keyword>